<sequence>MTRAFTASLALVFVAGLIGFDLANARPNPYKAPPAFALGSGAVPTGGFCGALPN</sequence>
<gene>
    <name evidence="1" type="ORF">SAMN04489858_11328</name>
</gene>
<dbReference type="Proteomes" id="UP000199180">
    <property type="component" value="Unassembled WGS sequence"/>
</dbReference>
<organism evidence="1 2">
    <name type="scientific">Paracoccus homiensis</name>
    <dbReference type="NCBI Taxonomy" id="364199"/>
    <lineage>
        <taxon>Bacteria</taxon>
        <taxon>Pseudomonadati</taxon>
        <taxon>Pseudomonadota</taxon>
        <taxon>Alphaproteobacteria</taxon>
        <taxon>Rhodobacterales</taxon>
        <taxon>Paracoccaceae</taxon>
        <taxon>Paracoccus</taxon>
    </lineage>
</organism>
<proteinExistence type="predicted"/>
<accession>A0A1I0HWR2</accession>
<reference evidence="1 2" key="1">
    <citation type="submission" date="2016-10" db="EMBL/GenBank/DDBJ databases">
        <authorList>
            <person name="de Groot N.N."/>
        </authorList>
    </citation>
    <scope>NUCLEOTIDE SEQUENCE [LARGE SCALE GENOMIC DNA]</scope>
    <source>
        <strain evidence="1 2">DSM 17862</strain>
    </source>
</reference>
<dbReference type="RefSeq" id="WP_175479934.1">
    <property type="nucleotide sequence ID" value="NZ_FOHO01000013.1"/>
</dbReference>
<dbReference type="AlphaFoldDB" id="A0A1I0HWR2"/>
<protein>
    <submittedName>
        <fullName evidence="1">Uncharacterized protein</fullName>
    </submittedName>
</protein>
<dbReference type="STRING" id="364199.SAMN04489858_11328"/>
<keyword evidence="2" id="KW-1185">Reference proteome</keyword>
<evidence type="ECO:0000313" key="1">
    <source>
        <dbReference type="EMBL" id="SET88511.1"/>
    </source>
</evidence>
<name>A0A1I0HWR2_9RHOB</name>
<dbReference type="EMBL" id="FOHO01000013">
    <property type="protein sequence ID" value="SET88511.1"/>
    <property type="molecule type" value="Genomic_DNA"/>
</dbReference>
<evidence type="ECO:0000313" key="2">
    <source>
        <dbReference type="Proteomes" id="UP000199180"/>
    </source>
</evidence>